<dbReference type="InterPro" id="IPR003430">
    <property type="entry name" value="Phenol_Hydrox"/>
</dbReference>
<name>A0AAW3PG51_9BURK</name>
<evidence type="ECO:0000313" key="4">
    <source>
        <dbReference type="EMBL" id="KWF52765.1"/>
    </source>
</evidence>
<dbReference type="InterPro" id="IPR007029">
    <property type="entry name" value="YHS_dom"/>
</dbReference>
<keyword evidence="1" id="KW-0560">Oxidoreductase</keyword>
<dbReference type="Pfam" id="PF04945">
    <property type="entry name" value="YHS"/>
    <property type="match status" value="1"/>
</dbReference>
<dbReference type="InterPro" id="IPR012348">
    <property type="entry name" value="RNR-like"/>
</dbReference>
<feature type="domain" description="YHS" evidence="3">
    <location>
        <begin position="412"/>
        <end position="453"/>
    </location>
</feature>
<dbReference type="InterPro" id="IPR009078">
    <property type="entry name" value="Ferritin-like_SF"/>
</dbReference>
<dbReference type="Pfam" id="PF02332">
    <property type="entry name" value="Phenol_Hydrox"/>
    <property type="match status" value="1"/>
</dbReference>
<sequence length="516" mass="60372">MDTPTLKKKLGLKDRYAAMTRGLGWETTYQPMEKVFPYDRYEGIKIHDWDKWVDPFRLTMDAYWKYQGEKEKKLYAVIDAFTQNNAFLGVTDARYINALKLFLQGVTPLEYLAHRGFAHVGRHFTGEGARIACQMQSIDELRHYQTETHAMSTYNKFFNGFHHSNHWFDRVWYLSVPKSFFEDAYSAGPFEFLTAVSFSFEYVLTNLLFVPFMSGAAYNGDMSTVTFGFSAQSDESRHMTLGIECIKFMLEQDPDNVPIVQRWIDKWFWRGYRLLTLVAMMMDYMQPKRVMSWRESWEMYAEQNGGALFKDLARYGIREPKGWLDACEGKDHISHQAWSTFYGFNAASAFHTWVPTEDEMAWLSAKYPDSFDRYYRPRFDYWGEQAKAGNRFYMKTLPMLCQTCQIPMLFTEPGNPTKIGARESNYFGNKFHFCSDHCKEIFDHEPQKYVQAWLPVHQIHQGNCFPADADPSAEGFDPLAAVLDYYEVQMGRDNLDFDGSEDQKNFAAWRGQATRN</sequence>
<comment type="caution">
    <text evidence="4">The sequence shown here is derived from an EMBL/GenBank/DDBJ whole genome shotgun (WGS) entry which is preliminary data.</text>
</comment>
<organism evidence="4 5">
    <name type="scientific">Burkholderia diffusa</name>
    <dbReference type="NCBI Taxonomy" id="488732"/>
    <lineage>
        <taxon>Bacteria</taxon>
        <taxon>Pseudomonadati</taxon>
        <taxon>Pseudomonadota</taxon>
        <taxon>Betaproteobacteria</taxon>
        <taxon>Burkholderiales</taxon>
        <taxon>Burkholderiaceae</taxon>
        <taxon>Burkholderia</taxon>
        <taxon>Burkholderia cepacia complex</taxon>
    </lineage>
</organism>
<dbReference type="RefSeq" id="WP_060189326.1">
    <property type="nucleotide sequence ID" value="NZ_LPJS01000064.1"/>
</dbReference>
<protein>
    <submittedName>
        <fullName evidence="4">Phenol 2-monooxygenase</fullName>
    </submittedName>
</protein>
<dbReference type="AlphaFoldDB" id="A0AAW3PG51"/>
<reference evidence="4 5" key="1">
    <citation type="submission" date="2015-11" db="EMBL/GenBank/DDBJ databases">
        <title>Expanding the genomic diversity of Burkholderia species for the development of highly accurate diagnostics.</title>
        <authorList>
            <person name="Sahl J."/>
            <person name="Keim P."/>
            <person name="Wagner D."/>
        </authorList>
    </citation>
    <scope>NUCLEOTIDE SEQUENCE [LARGE SCALE GENOMIC DNA]</scope>
    <source>
        <strain evidence="4 5">MSMB378WGS</strain>
    </source>
</reference>
<evidence type="ECO:0000256" key="2">
    <source>
        <dbReference type="ARBA" id="ARBA00023033"/>
    </source>
</evidence>
<evidence type="ECO:0000256" key="1">
    <source>
        <dbReference type="ARBA" id="ARBA00023002"/>
    </source>
</evidence>
<dbReference type="EMBL" id="LPJV01000034">
    <property type="protein sequence ID" value="KWF52765.1"/>
    <property type="molecule type" value="Genomic_DNA"/>
</dbReference>
<dbReference type="Gene3D" id="1.10.620.20">
    <property type="entry name" value="Ribonucleotide Reductase, subunit A"/>
    <property type="match status" value="1"/>
</dbReference>
<proteinExistence type="predicted"/>
<accession>A0AAW3PG51</accession>
<dbReference type="SUPFAM" id="SSF47240">
    <property type="entry name" value="Ferritin-like"/>
    <property type="match status" value="1"/>
</dbReference>
<dbReference type="Proteomes" id="UP000063236">
    <property type="component" value="Unassembled WGS sequence"/>
</dbReference>
<dbReference type="CDD" id="cd01057">
    <property type="entry name" value="AAMH_A"/>
    <property type="match status" value="1"/>
</dbReference>
<dbReference type="GO" id="GO:0004497">
    <property type="term" value="F:monooxygenase activity"/>
    <property type="evidence" value="ECO:0007669"/>
    <property type="project" value="UniProtKB-KW"/>
</dbReference>
<evidence type="ECO:0000259" key="3">
    <source>
        <dbReference type="Pfam" id="PF04945"/>
    </source>
</evidence>
<keyword evidence="2" id="KW-0503">Monooxygenase</keyword>
<evidence type="ECO:0000313" key="5">
    <source>
        <dbReference type="Proteomes" id="UP000063236"/>
    </source>
</evidence>
<gene>
    <name evidence="4" type="ORF">WL88_15570</name>
</gene>